<dbReference type="AlphaFoldDB" id="A0A285KCV7"/>
<dbReference type="Proteomes" id="UP000219612">
    <property type="component" value="Unassembled WGS sequence"/>
</dbReference>
<sequence length="130" mass="13222">MRFTPKAKTVLAGVAAAALCSTAAVTVAAGPAAAAMGKGRVQICSQGDFDSWLEFVGSTSYNSTYVASPGQCVNETIPPGTYSLSIIGQARKAGALRGFLGATPANPNTNPGVKVFTRGSFPRPTHTVTS</sequence>
<evidence type="ECO:0000313" key="2">
    <source>
        <dbReference type="EMBL" id="SNY69767.1"/>
    </source>
</evidence>
<accession>A0A285KCV7</accession>
<gene>
    <name evidence="2" type="ORF">SAMN05421748_1365</name>
</gene>
<evidence type="ECO:0000256" key="1">
    <source>
        <dbReference type="SAM" id="SignalP"/>
    </source>
</evidence>
<keyword evidence="3" id="KW-1185">Reference proteome</keyword>
<dbReference type="RefSeq" id="WP_097328268.1">
    <property type="nucleotide sequence ID" value="NZ_OBDY01000036.1"/>
</dbReference>
<keyword evidence="1" id="KW-0732">Signal</keyword>
<name>A0A285KCV7_9ACTN</name>
<proteinExistence type="predicted"/>
<protein>
    <recommendedName>
        <fullName evidence="4">DUF4397 domain-containing protein</fullName>
    </recommendedName>
</protein>
<feature type="signal peptide" evidence="1">
    <location>
        <begin position="1"/>
        <end position="23"/>
    </location>
</feature>
<organism evidence="2 3">
    <name type="scientific">Paractinoplanes atraurantiacus</name>
    <dbReference type="NCBI Taxonomy" id="1036182"/>
    <lineage>
        <taxon>Bacteria</taxon>
        <taxon>Bacillati</taxon>
        <taxon>Actinomycetota</taxon>
        <taxon>Actinomycetes</taxon>
        <taxon>Micromonosporales</taxon>
        <taxon>Micromonosporaceae</taxon>
        <taxon>Paractinoplanes</taxon>
    </lineage>
</organism>
<reference evidence="2 3" key="1">
    <citation type="submission" date="2017-09" db="EMBL/GenBank/DDBJ databases">
        <authorList>
            <person name="Ehlers B."/>
            <person name="Leendertz F.H."/>
        </authorList>
    </citation>
    <scope>NUCLEOTIDE SEQUENCE [LARGE SCALE GENOMIC DNA]</scope>
    <source>
        <strain evidence="2 3">CGMCC 4.6857</strain>
    </source>
</reference>
<feature type="chain" id="PRO_5039486522" description="DUF4397 domain-containing protein" evidence="1">
    <location>
        <begin position="24"/>
        <end position="130"/>
    </location>
</feature>
<evidence type="ECO:0008006" key="4">
    <source>
        <dbReference type="Google" id="ProtNLM"/>
    </source>
</evidence>
<dbReference type="OrthoDB" id="3404020at2"/>
<evidence type="ECO:0000313" key="3">
    <source>
        <dbReference type="Proteomes" id="UP000219612"/>
    </source>
</evidence>
<dbReference type="EMBL" id="OBDY01000036">
    <property type="protein sequence ID" value="SNY69767.1"/>
    <property type="molecule type" value="Genomic_DNA"/>
</dbReference>